<dbReference type="InParanoid" id="B4D7V2"/>
<name>B4D7V2_9BACT</name>
<evidence type="ECO:0000313" key="3">
    <source>
        <dbReference type="Proteomes" id="UP000005824"/>
    </source>
</evidence>
<keyword evidence="1" id="KW-0732">Signal</keyword>
<protein>
    <submittedName>
        <fullName evidence="2">Uncharacterized protein</fullName>
    </submittedName>
</protein>
<feature type="signal peptide" evidence="1">
    <location>
        <begin position="1"/>
        <end position="24"/>
    </location>
</feature>
<accession>B4D7V2</accession>
<keyword evidence="3" id="KW-1185">Reference proteome</keyword>
<comment type="caution">
    <text evidence="2">The sequence shown here is derived from an EMBL/GenBank/DDBJ whole genome shotgun (WGS) entry which is preliminary data.</text>
</comment>
<sequence>MKSKSTLGFGFVACLVAFAWCANAIDLTPHFSDMTVGGLVQRRMFFVDGNQKVSVNMDFQTRVEAGSGGAVFRFLRVPNAFLILRPSPMSADEPFVGVSLLRYREAAHRFLPPGVASVESLEEISDPITSHGWHSFRFAYSYIEQGTPRICSVTFINIRPEEQIVMLVAAPSKDFDDAAHRSWFIVRTWQVLPAENGPAAPSSVEENPGR</sequence>
<dbReference type="Proteomes" id="UP000005824">
    <property type="component" value="Unassembled WGS sequence"/>
</dbReference>
<evidence type="ECO:0000313" key="2">
    <source>
        <dbReference type="EMBL" id="EDY17475.1"/>
    </source>
</evidence>
<dbReference type="AlphaFoldDB" id="B4D7V2"/>
<reference evidence="2 3" key="1">
    <citation type="journal article" date="2011" name="J. Bacteriol.">
        <title>Genome sequence of Chthoniobacter flavus Ellin428, an aerobic heterotrophic soil bacterium.</title>
        <authorList>
            <person name="Kant R."/>
            <person name="van Passel M.W."/>
            <person name="Palva A."/>
            <person name="Lucas S."/>
            <person name="Lapidus A."/>
            <person name="Glavina Del Rio T."/>
            <person name="Dalin E."/>
            <person name="Tice H."/>
            <person name="Bruce D."/>
            <person name="Goodwin L."/>
            <person name="Pitluck S."/>
            <person name="Larimer F.W."/>
            <person name="Land M.L."/>
            <person name="Hauser L."/>
            <person name="Sangwan P."/>
            <person name="de Vos W.M."/>
            <person name="Janssen P.H."/>
            <person name="Smidt H."/>
        </authorList>
    </citation>
    <scope>NUCLEOTIDE SEQUENCE [LARGE SCALE GENOMIC DNA]</scope>
    <source>
        <strain evidence="2 3">Ellin428</strain>
    </source>
</reference>
<gene>
    <name evidence="2" type="ORF">CfE428DRAFT_4992</name>
</gene>
<dbReference type="STRING" id="497964.CfE428DRAFT_4992"/>
<organism evidence="2 3">
    <name type="scientific">Chthoniobacter flavus Ellin428</name>
    <dbReference type="NCBI Taxonomy" id="497964"/>
    <lineage>
        <taxon>Bacteria</taxon>
        <taxon>Pseudomonadati</taxon>
        <taxon>Verrucomicrobiota</taxon>
        <taxon>Spartobacteria</taxon>
        <taxon>Chthoniobacterales</taxon>
        <taxon>Chthoniobacteraceae</taxon>
        <taxon>Chthoniobacter</taxon>
    </lineage>
</organism>
<dbReference type="RefSeq" id="WP_006982313.1">
    <property type="nucleotide sequence ID" value="NZ_ABVL01000019.1"/>
</dbReference>
<feature type="chain" id="PRO_5002802573" evidence="1">
    <location>
        <begin position="25"/>
        <end position="210"/>
    </location>
</feature>
<proteinExistence type="predicted"/>
<dbReference type="EMBL" id="ABVL01000019">
    <property type="protein sequence ID" value="EDY17475.1"/>
    <property type="molecule type" value="Genomic_DNA"/>
</dbReference>
<evidence type="ECO:0000256" key="1">
    <source>
        <dbReference type="SAM" id="SignalP"/>
    </source>
</evidence>